<dbReference type="Proteomes" id="UP000284751">
    <property type="component" value="Unassembled WGS sequence"/>
</dbReference>
<evidence type="ECO:0000313" key="1">
    <source>
        <dbReference type="EMBL" id="RGQ40329.1"/>
    </source>
</evidence>
<dbReference type="Gene3D" id="3.40.50.450">
    <property type="match status" value="1"/>
</dbReference>
<proteinExistence type="predicted"/>
<accession>A0A412AWZ8</accession>
<dbReference type="PANTHER" id="PTHR38440:SF1">
    <property type="entry name" value="UPF0398 PROTEIN SPR0331"/>
    <property type="match status" value="1"/>
</dbReference>
<organism evidence="1 2">
    <name type="scientific">[Clostridium] leptum</name>
    <dbReference type="NCBI Taxonomy" id="1535"/>
    <lineage>
        <taxon>Bacteria</taxon>
        <taxon>Bacillati</taxon>
        <taxon>Bacillota</taxon>
        <taxon>Clostridia</taxon>
        <taxon>Eubacteriales</taxon>
        <taxon>Oscillospiraceae</taxon>
        <taxon>Oscillospiraceae incertae sedis</taxon>
    </lineage>
</organism>
<dbReference type="PANTHER" id="PTHR38440">
    <property type="entry name" value="UPF0398 PROTEIN YPSA"/>
    <property type="match status" value="1"/>
</dbReference>
<comment type="caution">
    <text evidence="1">The sequence shown here is derived from an EMBL/GenBank/DDBJ whole genome shotgun (WGS) entry which is preliminary data.</text>
</comment>
<dbReference type="InterPro" id="IPR010697">
    <property type="entry name" value="YspA"/>
</dbReference>
<dbReference type="EMBL" id="QRTC01000029">
    <property type="protein sequence ID" value="RGQ40329.1"/>
    <property type="molecule type" value="Genomic_DNA"/>
</dbReference>
<dbReference type="AlphaFoldDB" id="A0A412AWZ8"/>
<name>A0A412AWZ8_9FIRM</name>
<protein>
    <submittedName>
        <fullName evidence="1">DUF1273 family protein</fullName>
    </submittedName>
</protein>
<sequence>MGLEETACFSGYRAEKLPFSVSDENLEYDKFLWSLSSVIRKSAEKGYRIFYTGGCTGFDILAGEMVLGMKEEFPEIQLIAVLPFEEQANTWGEFWREKYFTLLEHCDDVITLQTRYTPGCYQRRNRYMVDRSSLLICYYDGKTGGTQSTVAYAEKLGLEVKMV</sequence>
<reference evidence="1 2" key="1">
    <citation type="submission" date="2018-08" db="EMBL/GenBank/DDBJ databases">
        <title>A genome reference for cultivated species of the human gut microbiota.</title>
        <authorList>
            <person name="Zou Y."/>
            <person name="Xue W."/>
            <person name="Luo G."/>
        </authorList>
    </citation>
    <scope>NUCLEOTIDE SEQUENCE [LARGE SCALE GENOMIC DNA]</scope>
    <source>
        <strain evidence="1 2">AF28-26</strain>
    </source>
</reference>
<dbReference type="Pfam" id="PF06908">
    <property type="entry name" value="YpsA"/>
    <property type="match status" value="1"/>
</dbReference>
<evidence type="ECO:0000313" key="2">
    <source>
        <dbReference type="Proteomes" id="UP000284751"/>
    </source>
</evidence>
<gene>
    <name evidence="1" type="ORF">DWY99_08120</name>
</gene>
<dbReference type="SUPFAM" id="SSF102405">
    <property type="entry name" value="MCP/YpsA-like"/>
    <property type="match status" value="1"/>
</dbReference>